<dbReference type="PANTHER" id="PTHR36688:SF2">
    <property type="entry name" value="ENDONUCLEASE_EXONUCLEASE_PHOSPHATASE DOMAIN-CONTAINING PROTEIN"/>
    <property type="match status" value="1"/>
</dbReference>
<dbReference type="STRING" id="35570.A0A1I8PB78"/>
<dbReference type="PROSITE" id="PS50879">
    <property type="entry name" value="RNASE_H_1"/>
    <property type="match status" value="1"/>
</dbReference>
<dbReference type="AlphaFoldDB" id="A0A1I8PB78"/>
<evidence type="ECO:0000313" key="4">
    <source>
        <dbReference type="Proteomes" id="UP000095300"/>
    </source>
</evidence>
<feature type="domain" description="RNase H type-1" evidence="2">
    <location>
        <begin position="503"/>
        <end position="629"/>
    </location>
</feature>
<dbReference type="GO" id="GO:0004523">
    <property type="term" value="F:RNA-DNA hybrid ribonuclease activity"/>
    <property type="evidence" value="ECO:0007669"/>
    <property type="project" value="InterPro"/>
</dbReference>
<dbReference type="CDD" id="cd09276">
    <property type="entry name" value="Rnase_HI_RT_non_LTR"/>
    <property type="match status" value="1"/>
</dbReference>
<dbReference type="InterPro" id="IPR043502">
    <property type="entry name" value="DNA/RNA_pol_sf"/>
</dbReference>
<dbReference type="PROSITE" id="PS50878">
    <property type="entry name" value="RT_POL"/>
    <property type="match status" value="1"/>
</dbReference>
<sequence>MTDFEKCLEGKRKNSAGGADGITYAMIRALSDKSKENLLTAMNKAFCENLIRDSWRVIKIVPIPKPNKDHNDIANFRPISLISVILKCMNLMIKDKLLDYFQANDIIPHRSFAYRKNYSTASCLNEFLHRVAILKNNNLKVLVLSLDISNAYNCVNVGIMYNMLAELGVNKSICSWVRNFLSERVLKLGNAEVTVRDGLPQGSCLSPTLFNIYTAGLHSVEDSNTMLFQYADDFILMSFDYDFDWALNNLCRKTSQFKEICSSLNLSFNPSKCSTMYFAKNSVKEIKLIVDGNQIVQVRKLKFLGRVITNSLTVKDHYDHLAPSVKNRSNMIKCLTPLNGGFHPKLALNTYKGLVRAKIEYARTSTAHSPAYINKHIEVLQNDILRKCLGVTRSTPTHVIYALADEMPPKQRAKFLTAKELMRVHMHNPTLYDIISDNPRVKSSYSNIYYEFKNIFDNIKVGTNYALQKSLKVRLNLLPSRKSDTPDEVIRSVYCREIAYYRDNDFEIFATDASVANASTGCGVYNASKDHRYLFKIDFRSSSMFGELWALLKALEIAVEDKVVSCVLFTDSLSACRALISKGTSNYVVGVFHNLLNSSKIDCHVVWLPSHRGIGINEEADYLAKMASYCGAPLKVNFTPKEALRLVYNILREEWNDEYVAASQTKGKFFANLCPNIPTKPWFSGKHFSPNDTKMINRLMTGHTYDKVFLHRIGAILNANCDICQVPETTQHCVFECVKFLHLRRKYNFFNTYCDISTILSTKDFLLYKSLLDFIFEAKIRLVYNILREEWNDEYVAASQTKGKFFANLCPNIPTKPWFSGKHFSPNDTKMINRLMTGHTYDKVFLHRIGAILNANCDICQVPETTQHCVFECVKFLHLRRKYNFFNTYCDISTILSTKDFLLYKSLLDFIFEAKIRL</sequence>
<dbReference type="EnsemblMetazoa" id="SCAU006487-RA">
    <property type="protein sequence ID" value="SCAU006487-PA"/>
    <property type="gene ID" value="SCAU006487"/>
</dbReference>
<name>A0A1I8PB78_STOCA</name>
<proteinExistence type="predicted"/>
<dbReference type="Gene3D" id="3.30.70.270">
    <property type="match status" value="1"/>
</dbReference>
<dbReference type="InterPro" id="IPR052560">
    <property type="entry name" value="RdDP_mobile_element"/>
</dbReference>
<dbReference type="InterPro" id="IPR000477">
    <property type="entry name" value="RT_dom"/>
</dbReference>
<dbReference type="Proteomes" id="UP000095300">
    <property type="component" value="Unassembled WGS sequence"/>
</dbReference>
<dbReference type="InterPro" id="IPR012337">
    <property type="entry name" value="RNaseH-like_sf"/>
</dbReference>
<dbReference type="SUPFAM" id="SSF53098">
    <property type="entry name" value="Ribonuclease H-like"/>
    <property type="match status" value="1"/>
</dbReference>
<dbReference type="Gene3D" id="3.30.420.10">
    <property type="entry name" value="Ribonuclease H-like superfamily/Ribonuclease H"/>
    <property type="match status" value="1"/>
</dbReference>
<feature type="domain" description="Reverse transcriptase" evidence="1">
    <location>
        <begin position="44"/>
        <end position="308"/>
    </location>
</feature>
<dbReference type="InterPro" id="IPR036397">
    <property type="entry name" value="RNaseH_sf"/>
</dbReference>
<dbReference type="PANTHER" id="PTHR36688">
    <property type="entry name" value="ENDO/EXONUCLEASE/PHOSPHATASE DOMAIN-CONTAINING PROTEIN"/>
    <property type="match status" value="1"/>
</dbReference>
<evidence type="ECO:0000259" key="2">
    <source>
        <dbReference type="PROSITE" id="PS50879"/>
    </source>
</evidence>
<protein>
    <recommendedName>
        <fullName evidence="5">Reverse transcriptase domain-containing protein</fullName>
    </recommendedName>
</protein>
<dbReference type="SUPFAM" id="SSF56672">
    <property type="entry name" value="DNA/RNA polymerases"/>
    <property type="match status" value="1"/>
</dbReference>
<evidence type="ECO:0000313" key="3">
    <source>
        <dbReference type="EnsemblMetazoa" id="SCAU006487-PA"/>
    </source>
</evidence>
<dbReference type="Pfam" id="PF00078">
    <property type="entry name" value="RVT_1"/>
    <property type="match status" value="1"/>
</dbReference>
<reference evidence="3" key="1">
    <citation type="submission" date="2020-05" db="UniProtKB">
        <authorList>
            <consortium name="EnsemblMetazoa"/>
        </authorList>
    </citation>
    <scope>IDENTIFICATION</scope>
    <source>
        <strain evidence="3">USDA</strain>
    </source>
</reference>
<evidence type="ECO:0000259" key="1">
    <source>
        <dbReference type="PROSITE" id="PS50878"/>
    </source>
</evidence>
<dbReference type="GO" id="GO:0071897">
    <property type="term" value="P:DNA biosynthetic process"/>
    <property type="evidence" value="ECO:0007669"/>
    <property type="project" value="UniProtKB-ARBA"/>
</dbReference>
<dbReference type="CDD" id="cd01650">
    <property type="entry name" value="RT_nLTR_like"/>
    <property type="match status" value="1"/>
</dbReference>
<organism evidence="3 4">
    <name type="scientific">Stomoxys calcitrans</name>
    <name type="common">Stable fly</name>
    <name type="synonym">Conops calcitrans</name>
    <dbReference type="NCBI Taxonomy" id="35570"/>
    <lineage>
        <taxon>Eukaryota</taxon>
        <taxon>Metazoa</taxon>
        <taxon>Ecdysozoa</taxon>
        <taxon>Arthropoda</taxon>
        <taxon>Hexapoda</taxon>
        <taxon>Insecta</taxon>
        <taxon>Pterygota</taxon>
        <taxon>Neoptera</taxon>
        <taxon>Endopterygota</taxon>
        <taxon>Diptera</taxon>
        <taxon>Brachycera</taxon>
        <taxon>Muscomorpha</taxon>
        <taxon>Muscoidea</taxon>
        <taxon>Muscidae</taxon>
        <taxon>Stomoxys</taxon>
    </lineage>
</organism>
<dbReference type="VEuPathDB" id="VectorBase:SCAU006487"/>
<keyword evidence="4" id="KW-1185">Reference proteome</keyword>
<dbReference type="GO" id="GO:0042575">
    <property type="term" value="C:DNA polymerase complex"/>
    <property type="evidence" value="ECO:0007669"/>
    <property type="project" value="UniProtKB-ARBA"/>
</dbReference>
<dbReference type="InterPro" id="IPR043128">
    <property type="entry name" value="Rev_trsase/Diguanyl_cyclase"/>
</dbReference>
<accession>A0A1I8PB78</accession>
<evidence type="ECO:0008006" key="5">
    <source>
        <dbReference type="Google" id="ProtNLM"/>
    </source>
</evidence>
<dbReference type="GO" id="GO:0003676">
    <property type="term" value="F:nucleic acid binding"/>
    <property type="evidence" value="ECO:0007669"/>
    <property type="project" value="InterPro"/>
</dbReference>
<dbReference type="InterPro" id="IPR002156">
    <property type="entry name" value="RNaseH_domain"/>
</dbReference>